<evidence type="ECO:0000259" key="1">
    <source>
        <dbReference type="Pfam" id="PF00665"/>
    </source>
</evidence>
<reference evidence="3" key="1">
    <citation type="submission" date="2015-02" db="EMBL/GenBank/DDBJ databases">
        <title>Draft Genome of Frankia sp. CpI1-S.</title>
        <authorList>
            <person name="Oshone R.T."/>
            <person name="Ngom M."/>
            <person name="Ghodhbane-Gtari F."/>
            <person name="Gtari M."/>
            <person name="Morris K."/>
            <person name="Thomas K."/>
            <person name="Sen A."/>
            <person name="Tisa L.S."/>
        </authorList>
    </citation>
    <scope>NUCLEOTIDE SEQUENCE [LARGE SCALE GENOMIC DNA]</scope>
    <source>
        <strain evidence="3">CpI1-S</strain>
    </source>
</reference>
<dbReference type="InterPro" id="IPR036397">
    <property type="entry name" value="RNaseH_sf"/>
</dbReference>
<proteinExistence type="predicted"/>
<dbReference type="InterPro" id="IPR001584">
    <property type="entry name" value="Integrase_cat-core"/>
</dbReference>
<comment type="caution">
    <text evidence="2">The sequence shown here is derived from an EMBL/GenBank/DDBJ whole genome shotgun (WGS) entry which is preliminary data.</text>
</comment>
<evidence type="ECO:0000313" key="2">
    <source>
        <dbReference type="EMBL" id="KJE19637.1"/>
    </source>
</evidence>
<dbReference type="InterPro" id="IPR012337">
    <property type="entry name" value="RNaseH-like_sf"/>
</dbReference>
<feature type="domain" description="Integrase catalytic" evidence="1">
    <location>
        <begin position="2"/>
        <end position="70"/>
    </location>
</feature>
<protein>
    <submittedName>
        <fullName evidence="2">Integrase family protein</fullName>
    </submittedName>
</protein>
<sequence>MVGDISYIPTWEGWLYLATVIDCHTKAIIGYAMDDHYRTPLISAAIINAARTIPLTPGAIFHTDRGSNYQCH</sequence>
<gene>
    <name evidence="2" type="ORF">FF36_06083</name>
</gene>
<dbReference type="Pfam" id="PF00665">
    <property type="entry name" value="rve"/>
    <property type="match status" value="1"/>
</dbReference>
<dbReference type="AlphaFoldDB" id="A0A0D8B8C5"/>
<dbReference type="PANTHER" id="PTHR46889">
    <property type="entry name" value="TRANSPOSASE INSF FOR INSERTION SEQUENCE IS3B-RELATED"/>
    <property type="match status" value="1"/>
</dbReference>
<organism evidence="2 3">
    <name type="scientific">Frankia torreyi</name>
    <dbReference type="NCBI Taxonomy" id="1856"/>
    <lineage>
        <taxon>Bacteria</taxon>
        <taxon>Bacillati</taxon>
        <taxon>Actinomycetota</taxon>
        <taxon>Actinomycetes</taxon>
        <taxon>Frankiales</taxon>
        <taxon>Frankiaceae</taxon>
        <taxon>Frankia</taxon>
    </lineage>
</organism>
<name>A0A0D8B8C5_9ACTN</name>
<dbReference type="OrthoDB" id="9801287at2"/>
<dbReference type="Proteomes" id="UP000032545">
    <property type="component" value="Unassembled WGS sequence"/>
</dbReference>
<keyword evidence="3" id="KW-1185">Reference proteome</keyword>
<accession>A0A0D8B8C5</accession>
<dbReference type="PANTHER" id="PTHR46889:SF4">
    <property type="entry name" value="TRANSPOSASE INSO FOR INSERTION SEQUENCE ELEMENT IS911B-RELATED"/>
    <property type="match status" value="1"/>
</dbReference>
<dbReference type="Gene3D" id="3.30.420.10">
    <property type="entry name" value="Ribonuclease H-like superfamily/Ribonuclease H"/>
    <property type="match status" value="1"/>
</dbReference>
<dbReference type="PATRIC" id="fig|1502723.3.peg.7031"/>
<dbReference type="GO" id="GO:0015074">
    <property type="term" value="P:DNA integration"/>
    <property type="evidence" value="ECO:0007669"/>
    <property type="project" value="InterPro"/>
</dbReference>
<dbReference type="EMBL" id="JYFN01000092">
    <property type="protein sequence ID" value="KJE19637.1"/>
    <property type="molecule type" value="Genomic_DNA"/>
</dbReference>
<dbReference type="InterPro" id="IPR050900">
    <property type="entry name" value="Transposase_IS3/IS150/IS904"/>
</dbReference>
<reference evidence="2 3" key="2">
    <citation type="journal article" date="2016" name="Genome Announc.">
        <title>Permanent Draft Genome Sequences for Two Variants of Frankia sp. Strain CpI1, the First Frankia Strain Isolated from Root Nodules of Comptonia peregrina.</title>
        <authorList>
            <person name="Oshone R."/>
            <person name="Hurst S.G.IV."/>
            <person name="Abebe-Akele F."/>
            <person name="Simpson S."/>
            <person name="Morris K."/>
            <person name="Thomas W.K."/>
            <person name="Tisa L.S."/>
        </authorList>
    </citation>
    <scope>NUCLEOTIDE SEQUENCE [LARGE SCALE GENOMIC DNA]</scope>
    <source>
        <strain evidence="3">CpI1-S</strain>
    </source>
</reference>
<dbReference type="SUPFAM" id="SSF53098">
    <property type="entry name" value="Ribonuclease H-like"/>
    <property type="match status" value="1"/>
</dbReference>
<evidence type="ECO:0000313" key="3">
    <source>
        <dbReference type="Proteomes" id="UP000032545"/>
    </source>
</evidence>
<dbReference type="GO" id="GO:0003676">
    <property type="term" value="F:nucleic acid binding"/>
    <property type="evidence" value="ECO:0007669"/>
    <property type="project" value="InterPro"/>
</dbReference>